<dbReference type="SUPFAM" id="SSF48350">
    <property type="entry name" value="GTPase activation domain, GAP"/>
    <property type="match status" value="1"/>
</dbReference>
<dbReference type="InterPro" id="IPR051025">
    <property type="entry name" value="RhoGAP"/>
</dbReference>
<dbReference type="Gene3D" id="1.10.555.10">
    <property type="entry name" value="Rho GTPase activation protein"/>
    <property type="match status" value="1"/>
</dbReference>
<keyword evidence="1" id="KW-0343">GTPase activation</keyword>
<organism evidence="5 6">
    <name type="scientific">Crenichthys baileyi</name>
    <name type="common">White River springfish</name>
    <dbReference type="NCBI Taxonomy" id="28760"/>
    <lineage>
        <taxon>Eukaryota</taxon>
        <taxon>Metazoa</taxon>
        <taxon>Chordata</taxon>
        <taxon>Craniata</taxon>
        <taxon>Vertebrata</taxon>
        <taxon>Euteleostomi</taxon>
        <taxon>Actinopterygii</taxon>
        <taxon>Neopterygii</taxon>
        <taxon>Teleostei</taxon>
        <taxon>Neoteleostei</taxon>
        <taxon>Acanthomorphata</taxon>
        <taxon>Ovalentaria</taxon>
        <taxon>Atherinomorphae</taxon>
        <taxon>Cyprinodontiformes</taxon>
        <taxon>Goodeidae</taxon>
        <taxon>Crenichthys</taxon>
    </lineage>
</organism>
<keyword evidence="2" id="KW-0175">Coiled coil</keyword>
<dbReference type="EMBL" id="JAHHUM010001155">
    <property type="protein sequence ID" value="KAK5614689.1"/>
    <property type="molecule type" value="Genomic_DNA"/>
</dbReference>
<evidence type="ECO:0000256" key="1">
    <source>
        <dbReference type="ARBA" id="ARBA00022468"/>
    </source>
</evidence>
<gene>
    <name evidence="5" type="ORF">CRENBAI_006281</name>
</gene>
<dbReference type="GO" id="GO:0005096">
    <property type="term" value="F:GTPase activator activity"/>
    <property type="evidence" value="ECO:0007669"/>
    <property type="project" value="UniProtKB-KW"/>
</dbReference>
<evidence type="ECO:0000313" key="5">
    <source>
        <dbReference type="EMBL" id="KAK5614689.1"/>
    </source>
</evidence>
<dbReference type="PANTHER" id="PTHR15228">
    <property type="entry name" value="SPERMATHECAL PHYSIOLOGY VARIANT"/>
    <property type="match status" value="1"/>
</dbReference>
<dbReference type="GO" id="GO:0005925">
    <property type="term" value="C:focal adhesion"/>
    <property type="evidence" value="ECO:0007669"/>
    <property type="project" value="TreeGrafter"/>
</dbReference>
<dbReference type="PANTHER" id="PTHR15228:SF36">
    <property type="entry name" value="RHO GTPASE-ACTIVATING PROTEIN 24-LIKE ISOFORM X1"/>
    <property type="match status" value="1"/>
</dbReference>
<dbReference type="AlphaFoldDB" id="A0AAV9S0M8"/>
<feature type="domain" description="Rho-GAP" evidence="4">
    <location>
        <begin position="1"/>
        <end position="47"/>
    </location>
</feature>
<name>A0AAV9S0M8_9TELE</name>
<protein>
    <recommendedName>
        <fullName evidence="4">Rho-GAP domain-containing protein</fullName>
    </recommendedName>
</protein>
<feature type="region of interest" description="Disordered" evidence="3">
    <location>
        <begin position="290"/>
        <end position="335"/>
    </location>
</feature>
<dbReference type="PROSITE" id="PS50238">
    <property type="entry name" value="RHOGAP"/>
    <property type="match status" value="1"/>
</dbReference>
<dbReference type="InterPro" id="IPR000198">
    <property type="entry name" value="RhoGAP_dom"/>
</dbReference>
<dbReference type="Proteomes" id="UP001311232">
    <property type="component" value="Unassembled WGS sequence"/>
</dbReference>
<dbReference type="InterPro" id="IPR008936">
    <property type="entry name" value="Rho_GTPase_activation_prot"/>
</dbReference>
<dbReference type="GO" id="GO:0035021">
    <property type="term" value="P:negative regulation of Rac protein signal transduction"/>
    <property type="evidence" value="ECO:0007669"/>
    <property type="project" value="TreeGrafter"/>
</dbReference>
<dbReference type="GO" id="GO:0035313">
    <property type="term" value="P:wound healing, spreading of epidermal cells"/>
    <property type="evidence" value="ECO:0007669"/>
    <property type="project" value="TreeGrafter"/>
</dbReference>
<evidence type="ECO:0000256" key="2">
    <source>
        <dbReference type="SAM" id="Coils"/>
    </source>
</evidence>
<evidence type="ECO:0000313" key="6">
    <source>
        <dbReference type="Proteomes" id="UP001311232"/>
    </source>
</evidence>
<accession>A0AAV9S0M8</accession>
<reference evidence="5 6" key="1">
    <citation type="submission" date="2021-06" db="EMBL/GenBank/DDBJ databases">
        <authorList>
            <person name="Palmer J.M."/>
        </authorList>
    </citation>
    <scope>NUCLEOTIDE SEQUENCE [LARGE SCALE GENOMIC DNA]</scope>
    <source>
        <strain evidence="5 6">MEX-2019</strain>
        <tissue evidence="5">Muscle</tissue>
    </source>
</reference>
<dbReference type="GO" id="GO:1900028">
    <property type="term" value="P:negative regulation of ruffle assembly"/>
    <property type="evidence" value="ECO:0007669"/>
    <property type="project" value="TreeGrafter"/>
</dbReference>
<keyword evidence="6" id="KW-1185">Reference proteome</keyword>
<comment type="caution">
    <text evidence="5">The sequence shown here is derived from an EMBL/GenBank/DDBJ whole genome shotgun (WGS) entry which is preliminary data.</text>
</comment>
<feature type="coiled-coil region" evidence="2">
    <location>
        <begin position="385"/>
        <end position="454"/>
    </location>
</feature>
<feature type="compositionally biased region" description="Polar residues" evidence="3">
    <location>
        <begin position="211"/>
        <end position="224"/>
    </location>
</feature>
<evidence type="ECO:0000256" key="3">
    <source>
        <dbReference type="SAM" id="MobiDB-lite"/>
    </source>
</evidence>
<proteinExistence type="predicted"/>
<sequence length="480" mass="52188">MNVQNLATVFGPNILRAKAEDPQSIMGGAKLVQVLMLELIREHESLFAKLPASACAHPSGSLHATPLKQPHLQPLPCLRQLSLPLIADHSDESGQPADHADHGSCIFSATGKSNLFSGQKRHLGHRHTSSHPENCFYPLPFSSESINHHTGPSSANAQATTTNPQLQAVISQQGTIVGWAKGWQHTEKAASVYWSCNGAEEKGDAPGAASGDSSQAQEDSTPSAYDNLDRASLFHIMENVPTEKFDSDSLGTNAGMCEAELDQVELGRTGDSSSSWSSCELLPLDENNDDLGAVSPIPPKRSKICPLSSKTKKKSHDEDDNEDSGGSGNGGMHQPKSWASCSVISISPLSTGSSEVFLPSGPPDLQLQESHLESRGTLSLVATLRQQMAQQKAEYQSRIERLERCNDVLEQQVAVLRLSLEQQRRSQSVAEIKIRNMERAKADADRRNTTLQREMELFFRTYGEIRRRGEDLGRRGGGSI</sequence>
<dbReference type="GO" id="GO:0007165">
    <property type="term" value="P:signal transduction"/>
    <property type="evidence" value="ECO:0007669"/>
    <property type="project" value="InterPro"/>
</dbReference>
<feature type="region of interest" description="Disordered" evidence="3">
    <location>
        <begin position="202"/>
        <end position="225"/>
    </location>
</feature>
<evidence type="ECO:0000259" key="4">
    <source>
        <dbReference type="PROSITE" id="PS50238"/>
    </source>
</evidence>